<dbReference type="Pfam" id="PF14759">
    <property type="entry name" value="Reductase_C"/>
    <property type="match status" value="1"/>
</dbReference>
<dbReference type="InterPro" id="IPR050446">
    <property type="entry name" value="FAD-oxidoreductase/Apoptosis"/>
</dbReference>
<dbReference type="PANTHER" id="PTHR43557:SF2">
    <property type="entry name" value="RIESKE DOMAIN-CONTAINING PROTEIN-RELATED"/>
    <property type="match status" value="1"/>
</dbReference>
<dbReference type="PRINTS" id="PR00411">
    <property type="entry name" value="PNDRDTASEI"/>
</dbReference>
<dbReference type="PANTHER" id="PTHR43557">
    <property type="entry name" value="APOPTOSIS-INDUCING FACTOR 1"/>
    <property type="match status" value="1"/>
</dbReference>
<dbReference type="InterPro" id="IPR028202">
    <property type="entry name" value="Reductase_C"/>
</dbReference>
<reference evidence="7 8" key="1">
    <citation type="submission" date="2015-04" db="EMBL/GenBank/DDBJ databases">
        <title>Complete Genome Sequence of Brevibacterium flavum ATCC 15168.</title>
        <authorList>
            <person name="Ahn J."/>
            <person name="Park G."/>
            <person name="Jeon W."/>
            <person name="Jang Y."/>
            <person name="Jang M."/>
            <person name="Lee H."/>
            <person name="Lee H."/>
        </authorList>
    </citation>
    <scope>NUCLEOTIDE SEQUENCE [LARGE SCALE GENOMIC DNA]</scope>
    <source>
        <strain evidence="7 8">ATCC 15168</strain>
    </source>
</reference>
<dbReference type="InterPro" id="IPR023753">
    <property type="entry name" value="FAD/NAD-binding_dom"/>
</dbReference>
<dbReference type="GO" id="GO:0016651">
    <property type="term" value="F:oxidoreductase activity, acting on NAD(P)H"/>
    <property type="evidence" value="ECO:0007669"/>
    <property type="project" value="TreeGrafter"/>
</dbReference>
<evidence type="ECO:0000256" key="2">
    <source>
        <dbReference type="ARBA" id="ARBA00022630"/>
    </source>
</evidence>
<keyword evidence="8" id="KW-1185">Reference proteome</keyword>
<accession>A0A0F6Z6I3</accession>
<dbReference type="Gene3D" id="3.50.50.60">
    <property type="entry name" value="FAD/NAD(P)-binding domain"/>
    <property type="match status" value="2"/>
</dbReference>
<feature type="domain" description="Reductase C-terminal" evidence="6">
    <location>
        <begin position="326"/>
        <end position="407"/>
    </location>
</feature>
<organism evidence="7 8">
    <name type="scientific">[Brevibacterium] flavum</name>
    <dbReference type="NCBI Taxonomy" id="92706"/>
    <lineage>
        <taxon>Bacteria</taxon>
        <taxon>Bacillati</taxon>
        <taxon>Actinomycetota</taxon>
        <taxon>Actinomycetes</taxon>
        <taxon>Mycobacteriales</taxon>
        <taxon>Corynebacteriaceae</taxon>
        <taxon>Corynebacterium</taxon>
    </lineage>
</organism>
<dbReference type="PATRIC" id="fig|92706.3.peg.2851"/>
<comment type="cofactor">
    <cofactor evidence="1">
        <name>FAD</name>
        <dbReference type="ChEBI" id="CHEBI:57692"/>
    </cofactor>
</comment>
<evidence type="ECO:0000313" key="8">
    <source>
        <dbReference type="Proteomes" id="UP000034037"/>
    </source>
</evidence>
<evidence type="ECO:0000259" key="6">
    <source>
        <dbReference type="Pfam" id="PF14759"/>
    </source>
</evidence>
<evidence type="ECO:0000256" key="1">
    <source>
        <dbReference type="ARBA" id="ARBA00001974"/>
    </source>
</evidence>
<keyword evidence="2" id="KW-0285">Flavoprotein</keyword>
<gene>
    <name evidence="7" type="ORF">YH66_13610</name>
</gene>
<evidence type="ECO:0000313" key="7">
    <source>
        <dbReference type="EMBL" id="AKF28481.1"/>
    </source>
</evidence>
<dbReference type="InterPro" id="IPR016156">
    <property type="entry name" value="FAD/NAD-linked_Rdtase_dimer_sf"/>
</dbReference>
<feature type="domain" description="FAD/NAD(P)-binding" evidence="5">
    <location>
        <begin position="6"/>
        <end position="306"/>
    </location>
</feature>
<dbReference type="SUPFAM" id="SSF55424">
    <property type="entry name" value="FAD/NAD-linked reductases, dimerisation (C-terminal) domain"/>
    <property type="match status" value="1"/>
</dbReference>
<protein>
    <submittedName>
        <fullName evidence="7">Pyridine nucleotide-disulfide oxidoreductase</fullName>
    </submittedName>
</protein>
<dbReference type="Gene3D" id="3.30.390.30">
    <property type="match status" value="1"/>
</dbReference>
<dbReference type="InterPro" id="IPR036188">
    <property type="entry name" value="FAD/NAD-bd_sf"/>
</dbReference>
<dbReference type="AlphaFoldDB" id="A0A0F6Z6I3"/>
<sequence>MSTPQSIVIIGGGLAGAKTAEALRVNGHEGSITLIAAENHLPYERPPLSKEYMAGKVGFDKAIVHPAEWYKENNVTLRQGVRATAIDAGSRQVTVDDGGNTETINYDKLVLATGSAVRKLPIPGADASNVHYLRTVEDSDAIKATFGEGKKLVLIGGGWIGLEVASAARGAGTDVTVLEGGKLPLLKVLGETVAQVFADLHVANGVDLRTEVKITDIVTEDGRAVGVRLDDGEVVPADAVVIGIGVTPVIDLAESAGLEIDNGVLVDAALRTSDPDIYAVGDIANHDHPVLGHRIRVEHWATALNQPAAAVKSLLGKDAEFTNLPYFFTDQFDLGCEYVGHATGSQEKVFIRGNLETREFVAFWVDAENRILAAMNVNVWDVPDQIKPLIASGKSVDTENLVDPEVPYSEL</sequence>
<keyword evidence="3" id="KW-0274">FAD</keyword>
<evidence type="ECO:0000256" key="3">
    <source>
        <dbReference type="ARBA" id="ARBA00022827"/>
    </source>
</evidence>
<name>A0A0F6Z6I3_9CORY</name>
<dbReference type="HOGENOM" id="CLU_003291_4_0_11"/>
<dbReference type="Proteomes" id="UP000034037">
    <property type="component" value="Chromosome"/>
</dbReference>
<evidence type="ECO:0000259" key="5">
    <source>
        <dbReference type="Pfam" id="PF07992"/>
    </source>
</evidence>
<proteinExistence type="predicted"/>
<evidence type="ECO:0000256" key="4">
    <source>
        <dbReference type="ARBA" id="ARBA00023002"/>
    </source>
</evidence>
<dbReference type="PRINTS" id="PR00368">
    <property type="entry name" value="FADPNR"/>
</dbReference>
<dbReference type="GO" id="GO:0005737">
    <property type="term" value="C:cytoplasm"/>
    <property type="evidence" value="ECO:0007669"/>
    <property type="project" value="TreeGrafter"/>
</dbReference>
<dbReference type="RefSeq" id="WP_003862932.1">
    <property type="nucleotide sequence ID" value="NZ_CP011309.1"/>
</dbReference>
<dbReference type="Pfam" id="PF07992">
    <property type="entry name" value="Pyr_redox_2"/>
    <property type="match status" value="1"/>
</dbReference>
<dbReference type="SUPFAM" id="SSF51905">
    <property type="entry name" value="FAD/NAD(P)-binding domain"/>
    <property type="match status" value="1"/>
</dbReference>
<dbReference type="EMBL" id="CP011309">
    <property type="protein sequence ID" value="AKF28481.1"/>
    <property type="molecule type" value="Genomic_DNA"/>
</dbReference>
<keyword evidence="4" id="KW-0560">Oxidoreductase</keyword>